<sequence length="97" mass="11113">MDLVLDRWGPELCVSGNVARSLIRFGYRDHPVVRTTLRWLVDTQKADGGWHCFRSRTGTLDGWEGLAALAEIPEPERDGDVRRALERGAEFYLSRRL</sequence>
<evidence type="ECO:0000313" key="1">
    <source>
        <dbReference type="EMBL" id="EQD40666.1"/>
    </source>
</evidence>
<protein>
    <recommendedName>
        <fullName evidence="2">Squalene-hopene cyclase</fullName>
    </recommendedName>
</protein>
<reference evidence="1" key="2">
    <citation type="journal article" date="2014" name="ISME J.">
        <title>Microbial stratification in low pH oxic and suboxic macroscopic growths along an acid mine drainage.</title>
        <authorList>
            <person name="Mendez-Garcia C."/>
            <person name="Mesa V."/>
            <person name="Sprenger R.R."/>
            <person name="Richter M."/>
            <person name="Diez M.S."/>
            <person name="Solano J."/>
            <person name="Bargiela R."/>
            <person name="Golyshina O.V."/>
            <person name="Manteca A."/>
            <person name="Ramos J.L."/>
            <person name="Gallego J.R."/>
            <person name="Llorente I."/>
            <person name="Martins Dos Santos V.A."/>
            <person name="Jensen O.N."/>
            <person name="Pelaez A.I."/>
            <person name="Sanchez J."/>
            <person name="Ferrer M."/>
        </authorList>
    </citation>
    <scope>NUCLEOTIDE SEQUENCE</scope>
</reference>
<reference evidence="1" key="1">
    <citation type="submission" date="2013-08" db="EMBL/GenBank/DDBJ databases">
        <authorList>
            <person name="Mendez C."/>
            <person name="Richter M."/>
            <person name="Ferrer M."/>
            <person name="Sanchez J."/>
        </authorList>
    </citation>
    <scope>NUCLEOTIDE SEQUENCE</scope>
</reference>
<dbReference type="SUPFAM" id="SSF48239">
    <property type="entry name" value="Terpenoid cyclases/Protein prenyltransferases"/>
    <property type="match status" value="1"/>
</dbReference>
<proteinExistence type="predicted"/>
<evidence type="ECO:0008006" key="2">
    <source>
        <dbReference type="Google" id="ProtNLM"/>
    </source>
</evidence>
<dbReference type="InterPro" id="IPR008930">
    <property type="entry name" value="Terpenoid_cyclase/PrenylTrfase"/>
</dbReference>
<gene>
    <name evidence="1" type="ORF">B1A_16362</name>
</gene>
<dbReference type="Gene3D" id="1.50.10.20">
    <property type="match status" value="1"/>
</dbReference>
<comment type="caution">
    <text evidence="1">The sequence shown here is derived from an EMBL/GenBank/DDBJ whole genome shotgun (WGS) entry which is preliminary data.</text>
</comment>
<organism evidence="1">
    <name type="scientific">mine drainage metagenome</name>
    <dbReference type="NCBI Taxonomy" id="410659"/>
    <lineage>
        <taxon>unclassified sequences</taxon>
        <taxon>metagenomes</taxon>
        <taxon>ecological metagenomes</taxon>
    </lineage>
</organism>
<accession>T0YYF6</accession>
<dbReference type="AlphaFoldDB" id="T0YYF6"/>
<feature type="non-terminal residue" evidence="1">
    <location>
        <position position="97"/>
    </location>
</feature>
<name>T0YYF6_9ZZZZ</name>
<dbReference type="EMBL" id="AUZX01012025">
    <property type="protein sequence ID" value="EQD40666.1"/>
    <property type="molecule type" value="Genomic_DNA"/>
</dbReference>